<keyword evidence="2" id="KW-0472">Membrane</keyword>
<feature type="transmembrane region" description="Helical" evidence="2">
    <location>
        <begin position="106"/>
        <end position="124"/>
    </location>
</feature>
<dbReference type="OrthoDB" id="10669980at2759"/>
<sequence>MFQAQVKEESKSSPPGSQLEAPQPPPPSTSPQTSIPQTETPSSGNVSDAEEPHHREAADGEFDRLSPERCNVVRELRLVFRNARQLIQLMLQDLLYGVPKEVWSELRIVLVILTVMLLGLYIRGMVRFNGTSFSDLLRAVFRGLRVLLGMVLHGGMTLYDTMDAMLSDASTNLVADTLREI</sequence>
<keyword evidence="4" id="KW-1185">Reference proteome</keyword>
<feature type="region of interest" description="Disordered" evidence="1">
    <location>
        <begin position="1"/>
        <end position="62"/>
    </location>
</feature>
<dbReference type="AlphaFoldDB" id="A0A1V9XXL7"/>
<keyword evidence="2" id="KW-0812">Transmembrane</keyword>
<evidence type="ECO:0000313" key="3">
    <source>
        <dbReference type="EMBL" id="OQR78163.1"/>
    </source>
</evidence>
<dbReference type="InParanoid" id="A0A1V9XXL7"/>
<evidence type="ECO:0000313" key="4">
    <source>
        <dbReference type="Proteomes" id="UP000192247"/>
    </source>
</evidence>
<proteinExistence type="predicted"/>
<evidence type="ECO:0000256" key="1">
    <source>
        <dbReference type="SAM" id="MobiDB-lite"/>
    </source>
</evidence>
<feature type="transmembrane region" description="Helical" evidence="2">
    <location>
        <begin position="136"/>
        <end position="156"/>
    </location>
</feature>
<comment type="caution">
    <text evidence="3">The sequence shown here is derived from an EMBL/GenBank/DDBJ whole genome shotgun (WGS) entry which is preliminary data.</text>
</comment>
<organism evidence="3 4">
    <name type="scientific">Tropilaelaps mercedesae</name>
    <dbReference type="NCBI Taxonomy" id="418985"/>
    <lineage>
        <taxon>Eukaryota</taxon>
        <taxon>Metazoa</taxon>
        <taxon>Ecdysozoa</taxon>
        <taxon>Arthropoda</taxon>
        <taxon>Chelicerata</taxon>
        <taxon>Arachnida</taxon>
        <taxon>Acari</taxon>
        <taxon>Parasitiformes</taxon>
        <taxon>Mesostigmata</taxon>
        <taxon>Gamasina</taxon>
        <taxon>Dermanyssoidea</taxon>
        <taxon>Laelapidae</taxon>
        <taxon>Tropilaelaps</taxon>
    </lineage>
</organism>
<gene>
    <name evidence="3" type="ORF">BIW11_06590</name>
</gene>
<dbReference type="EMBL" id="MNPL01002579">
    <property type="protein sequence ID" value="OQR78163.1"/>
    <property type="molecule type" value="Genomic_DNA"/>
</dbReference>
<name>A0A1V9XXL7_9ACAR</name>
<evidence type="ECO:0000256" key="2">
    <source>
        <dbReference type="SAM" id="Phobius"/>
    </source>
</evidence>
<feature type="compositionally biased region" description="Basic and acidic residues" evidence="1">
    <location>
        <begin position="1"/>
        <end position="11"/>
    </location>
</feature>
<feature type="compositionally biased region" description="Low complexity" evidence="1">
    <location>
        <begin position="30"/>
        <end position="43"/>
    </location>
</feature>
<reference evidence="3 4" key="1">
    <citation type="journal article" date="2017" name="Gigascience">
        <title>Draft genome of the honey bee ectoparasitic mite, Tropilaelaps mercedesae, is shaped by the parasitic life history.</title>
        <authorList>
            <person name="Dong X."/>
            <person name="Armstrong S.D."/>
            <person name="Xia D."/>
            <person name="Makepeace B.L."/>
            <person name="Darby A.C."/>
            <person name="Kadowaki T."/>
        </authorList>
    </citation>
    <scope>NUCLEOTIDE SEQUENCE [LARGE SCALE GENOMIC DNA]</scope>
    <source>
        <strain evidence="3">Wuxi-XJTLU</strain>
    </source>
</reference>
<protein>
    <submittedName>
        <fullName evidence="3">Uncharacterized protein</fullName>
    </submittedName>
</protein>
<accession>A0A1V9XXL7</accession>
<feature type="compositionally biased region" description="Basic and acidic residues" evidence="1">
    <location>
        <begin position="50"/>
        <end position="62"/>
    </location>
</feature>
<dbReference type="Proteomes" id="UP000192247">
    <property type="component" value="Unassembled WGS sequence"/>
</dbReference>
<keyword evidence="2" id="KW-1133">Transmembrane helix</keyword>